<evidence type="ECO:0000256" key="2">
    <source>
        <dbReference type="SAM" id="MobiDB-lite"/>
    </source>
</evidence>
<feature type="compositionally biased region" description="Low complexity" evidence="2">
    <location>
        <begin position="240"/>
        <end position="258"/>
    </location>
</feature>
<dbReference type="GO" id="GO:0005829">
    <property type="term" value="C:cytosol"/>
    <property type="evidence" value="ECO:0007669"/>
    <property type="project" value="TreeGrafter"/>
</dbReference>
<comment type="similarity">
    <text evidence="1">Belongs to the TIP41 family.</text>
</comment>
<evidence type="ECO:0000313" key="3">
    <source>
        <dbReference type="EMBL" id="CAH2355154.1"/>
    </source>
</evidence>
<protein>
    <submittedName>
        <fullName evidence="3">Type 2A phosphatase activator Tip41p</fullName>
    </submittedName>
</protein>
<dbReference type="EMBL" id="CAKXYY010000022">
    <property type="protein sequence ID" value="CAH2355154.1"/>
    <property type="molecule type" value="Genomic_DNA"/>
</dbReference>
<evidence type="ECO:0000313" key="4">
    <source>
        <dbReference type="Proteomes" id="UP000837801"/>
    </source>
</evidence>
<dbReference type="PANTHER" id="PTHR21021:SF16">
    <property type="entry name" value="TIP41-LIKE PROTEIN"/>
    <property type="match status" value="1"/>
</dbReference>
<dbReference type="Pfam" id="PF04176">
    <property type="entry name" value="TIP41"/>
    <property type="match status" value="1"/>
</dbReference>
<feature type="compositionally biased region" description="Basic and acidic residues" evidence="2">
    <location>
        <begin position="1"/>
        <end position="13"/>
    </location>
</feature>
<sequence>MSTEGDKKIEKSPRKVPGGGPVGVGTRRPPIGASGPGINAVHVNAARDMVKIHTQGRQPPVQVKVPHSVPVSVPPSGSTRPSGSTSSRFQVPAPRTPPVVSVPAKANHDNDECRNPQCPHCGSVIIPSPKSSYPIQDKPSITVNDWSIFVIKKPICNAVELDNLAETKFSFPLPEMIFGNNSIRIANEKEGTLIEFNTIDALEGLQEGCDFKVSYHKEWLKSRRTETEKGAGGSHEAAETSNTTSGSSGSSPLPSNTTKDLTRLTDLESLKPYDWTYSTNYKGSITHPEPGYLKATETTKIPIHRLTRPDPILFFDEMVLFEDELGDNGISMLTVKIRVMPTCLLLLSRFFLRIDNVAFRVRDTRIFIDLETSHIVREYKEQESTYESTLQKVTGGSSKTSDPKGLLRDTNWVSQNIPVLKVETETNREIE</sequence>
<feature type="compositionally biased region" description="Low complexity" evidence="2">
    <location>
        <begin position="58"/>
        <end position="88"/>
    </location>
</feature>
<gene>
    <name evidence="3" type="ORF">CLIB1423_22S00958</name>
</gene>
<dbReference type="InterPro" id="IPR007303">
    <property type="entry name" value="TIP41-like"/>
</dbReference>
<dbReference type="PANTHER" id="PTHR21021">
    <property type="entry name" value="GAF/PUTATIVE CYTOSKELETAL PROTEIN"/>
    <property type="match status" value="1"/>
</dbReference>
<keyword evidence="4" id="KW-1185">Reference proteome</keyword>
<dbReference type="GO" id="GO:0031929">
    <property type="term" value="P:TOR signaling"/>
    <property type="evidence" value="ECO:0007669"/>
    <property type="project" value="TreeGrafter"/>
</dbReference>
<feature type="region of interest" description="Disordered" evidence="2">
    <location>
        <begin position="54"/>
        <end position="98"/>
    </location>
</feature>
<dbReference type="AlphaFoldDB" id="A0A9P0QU98"/>
<proteinExistence type="inferred from homology"/>
<dbReference type="Proteomes" id="UP000837801">
    <property type="component" value="Unassembled WGS sequence"/>
</dbReference>
<comment type="caution">
    <text evidence="3">The sequence shown here is derived from an EMBL/GenBank/DDBJ whole genome shotgun (WGS) entry which is preliminary data.</text>
</comment>
<evidence type="ECO:0000256" key="1">
    <source>
        <dbReference type="ARBA" id="ARBA00006658"/>
    </source>
</evidence>
<dbReference type="OrthoDB" id="10253878at2759"/>
<name>A0A9P0QU98_9ASCO</name>
<accession>A0A9P0QU98</accession>
<dbReference type="InterPro" id="IPR051330">
    <property type="entry name" value="Phosphatase_reg/MetRdx"/>
</dbReference>
<reference evidence="3" key="1">
    <citation type="submission" date="2022-03" db="EMBL/GenBank/DDBJ databases">
        <authorList>
            <person name="Legras J.-L."/>
            <person name="Devillers H."/>
            <person name="Grondin C."/>
        </authorList>
    </citation>
    <scope>NUCLEOTIDE SEQUENCE</scope>
    <source>
        <strain evidence="3">CLIB 1423</strain>
    </source>
</reference>
<feature type="region of interest" description="Disordered" evidence="2">
    <location>
        <begin position="1"/>
        <end position="38"/>
    </location>
</feature>
<organism evidence="3 4">
    <name type="scientific">[Candida] railenensis</name>
    <dbReference type="NCBI Taxonomy" id="45579"/>
    <lineage>
        <taxon>Eukaryota</taxon>
        <taxon>Fungi</taxon>
        <taxon>Dikarya</taxon>
        <taxon>Ascomycota</taxon>
        <taxon>Saccharomycotina</taxon>
        <taxon>Pichiomycetes</taxon>
        <taxon>Debaryomycetaceae</taxon>
        <taxon>Kurtzmaniella</taxon>
    </lineage>
</organism>
<feature type="region of interest" description="Disordered" evidence="2">
    <location>
        <begin position="224"/>
        <end position="261"/>
    </location>
</feature>